<dbReference type="PANTHER" id="PTHR37024">
    <property type="entry name" value="TYPE VI SECRETION SYSTEM DUF2094 AND IMPA-RELATED DOMAIN PROTEIN"/>
    <property type="match status" value="1"/>
</dbReference>
<keyword evidence="4" id="KW-1185">Reference proteome</keyword>
<dbReference type="AlphaFoldDB" id="A0A1I6YKD1"/>
<proteinExistence type="predicted"/>
<dbReference type="Proteomes" id="UP000183371">
    <property type="component" value="Unassembled WGS sequence"/>
</dbReference>
<dbReference type="InterPro" id="IPR017739">
    <property type="entry name" value="T6SS-assoc_VCA0119"/>
</dbReference>
<dbReference type="InterPro" id="IPR010657">
    <property type="entry name" value="ImpA_N"/>
</dbReference>
<reference evidence="4" key="1">
    <citation type="submission" date="2016-10" db="EMBL/GenBank/DDBJ databases">
        <authorList>
            <person name="Varghese N."/>
            <person name="Submissions S."/>
        </authorList>
    </citation>
    <scope>NUCLEOTIDE SEQUENCE [LARGE SCALE GENOMIC DNA]</scope>
    <source>
        <strain evidence="4">DSM 17465</strain>
    </source>
</reference>
<dbReference type="Pfam" id="PF06812">
    <property type="entry name" value="ImpA_N"/>
    <property type="match status" value="1"/>
</dbReference>
<feature type="domain" description="ImpA N-terminal" evidence="2">
    <location>
        <begin position="42"/>
        <end position="131"/>
    </location>
</feature>
<protein>
    <submittedName>
        <fullName evidence="3">Type VI secretion system protein VasJ</fullName>
    </submittedName>
</protein>
<evidence type="ECO:0000313" key="4">
    <source>
        <dbReference type="Proteomes" id="UP000183371"/>
    </source>
</evidence>
<dbReference type="PANTHER" id="PTHR37024:SF3">
    <property type="entry name" value="TYPE VI SECRETION SYSTEM PROTEIN TSSA"/>
    <property type="match status" value="1"/>
</dbReference>
<gene>
    <name evidence="3" type="ORF">SAMN05444141_101935</name>
</gene>
<dbReference type="EMBL" id="FPBD01000001">
    <property type="protein sequence ID" value="SFT50817.1"/>
    <property type="molecule type" value="Genomic_DNA"/>
</dbReference>
<evidence type="ECO:0000256" key="1">
    <source>
        <dbReference type="SAM" id="MobiDB-lite"/>
    </source>
</evidence>
<organism evidence="3 4">
    <name type="scientific">Pseudovibrio denitrificans</name>
    <dbReference type="NCBI Taxonomy" id="258256"/>
    <lineage>
        <taxon>Bacteria</taxon>
        <taxon>Pseudomonadati</taxon>
        <taxon>Pseudomonadota</taxon>
        <taxon>Alphaproteobacteria</taxon>
        <taxon>Hyphomicrobiales</taxon>
        <taxon>Stappiaceae</taxon>
        <taxon>Pseudovibrio</taxon>
    </lineage>
</organism>
<feature type="region of interest" description="Disordered" evidence="1">
    <location>
        <begin position="194"/>
        <end position="224"/>
    </location>
</feature>
<feature type="compositionally biased region" description="Polar residues" evidence="1">
    <location>
        <begin position="203"/>
        <end position="221"/>
    </location>
</feature>
<name>A0A1I6YKD1_9HYPH</name>
<evidence type="ECO:0000259" key="2">
    <source>
        <dbReference type="Pfam" id="PF06812"/>
    </source>
</evidence>
<dbReference type="Pfam" id="PF16989">
    <property type="entry name" value="T6SS_VasJ"/>
    <property type="match status" value="1"/>
</dbReference>
<accession>A0A1I6YKD1</accession>
<sequence length="476" mass="53097">MPMTTKDANSEEAAPAASSIFVTSYDDLAKAVLSPISEGFEDDIEDHPDFDAVSDELMKRGTLSHGSIDWSLVEREALKLLQNTQKSLAVFEALLLARMTRKTRGAVASCIRALDACLTTPKAELHPKEDRRFELILRRICGLFSLDSLPGKPGSEADKLEESLARLIKNELLLEHGLVKDFRVLQERIELEKKQQENEQARKSASSGTPADSTSAGSIGSSPAMDARSFKRLTAEICTLIFKQDPSLPFIYQLRRHACWQEITGAPQITSEPRTIIPAISIDTCDKYRDALKQGTPDISIIHQLETTLFSMPFWIEGQYLAAQLALKADHNQVANAITESTQSFVSRVPELRELCFDDGTPFIEGETAEWLNSKPLNSDTPELLSTPQEQKGLTDFVSNPKLATKWNGEYKSQRSPRQKAFMELAMLEDLALSGFSALVSDQTLRLQSAVEETSITDWDPEFFKRAAILTRKSRR</sequence>
<evidence type="ECO:0000313" key="3">
    <source>
        <dbReference type="EMBL" id="SFT50817.1"/>
    </source>
</evidence>